<evidence type="ECO:0000313" key="2">
    <source>
        <dbReference type="Proteomes" id="UP001165083"/>
    </source>
</evidence>
<comment type="caution">
    <text evidence="1">The sequence shown here is derived from an EMBL/GenBank/DDBJ whole genome shotgun (WGS) entry which is preliminary data.</text>
</comment>
<accession>A0A9W6YJ36</accession>
<keyword evidence="2" id="KW-1185">Reference proteome</keyword>
<gene>
    <name evidence="1" type="ORF">Plil01_001804300</name>
</gene>
<protein>
    <submittedName>
        <fullName evidence="1">Unnamed protein product</fullName>
    </submittedName>
</protein>
<reference evidence="1" key="1">
    <citation type="submission" date="2023-04" db="EMBL/GenBank/DDBJ databases">
        <title>Phytophthora lilii NBRC 32176.</title>
        <authorList>
            <person name="Ichikawa N."/>
            <person name="Sato H."/>
            <person name="Tonouchi N."/>
        </authorList>
    </citation>
    <scope>NUCLEOTIDE SEQUENCE</scope>
    <source>
        <strain evidence="1">NBRC 32176</strain>
    </source>
</reference>
<proteinExistence type="predicted"/>
<organism evidence="1 2">
    <name type="scientific">Phytophthora lilii</name>
    <dbReference type="NCBI Taxonomy" id="2077276"/>
    <lineage>
        <taxon>Eukaryota</taxon>
        <taxon>Sar</taxon>
        <taxon>Stramenopiles</taxon>
        <taxon>Oomycota</taxon>
        <taxon>Peronosporomycetes</taxon>
        <taxon>Peronosporales</taxon>
        <taxon>Peronosporaceae</taxon>
        <taxon>Phytophthora</taxon>
    </lineage>
</organism>
<sequence length="302" mass="32327">MGRRAEVRGATVAIPLDGEAGCGCGSIVGTTQDGVVLRAGGNSLRVLDAQAFCAGHIRVRHVVELPQNVNIATKHSLVRFGAAWDEHAVYCLDFQTGGVAATPLPMLDEPIADAFVSENGGQIVVVGSTSGKLYGWSQCDRDYNEKLETWNEPGWRIVDGTTIGSQQVDTCSCGQFANSALLGNSFIYLRATRNSGGCTILEKWIFDVDSRWSIVHFSSKVLSDSCSDSGLAKGLTLFIAGKWEVAVLTIGSFLCCMQVDQDLSWSSVRHASLDQPIIQGTWINGSGAFAMLLSNGTVLLIF</sequence>
<evidence type="ECO:0000313" key="1">
    <source>
        <dbReference type="EMBL" id="GMF65364.1"/>
    </source>
</evidence>
<dbReference type="AlphaFoldDB" id="A0A9W6YJ36"/>
<dbReference type="Proteomes" id="UP001165083">
    <property type="component" value="Unassembled WGS sequence"/>
</dbReference>
<name>A0A9W6YJ36_9STRA</name>
<dbReference type="EMBL" id="BSXW01012462">
    <property type="protein sequence ID" value="GMF65364.1"/>
    <property type="molecule type" value="Genomic_DNA"/>
</dbReference>